<proteinExistence type="predicted"/>
<protein>
    <recommendedName>
        <fullName evidence="3">McbB family protein</fullName>
    </recommendedName>
</protein>
<dbReference type="AlphaFoldDB" id="N9WIE5"/>
<evidence type="ECO:0000313" key="2">
    <source>
        <dbReference type="Proteomes" id="UP000013051"/>
    </source>
</evidence>
<dbReference type="HOGENOM" id="CLU_090317_0_0_9"/>
<dbReference type="eggNOG" id="ENOG50330ZD">
    <property type="taxonomic scope" value="Bacteria"/>
</dbReference>
<keyword evidence="2" id="KW-1185">Reference proteome</keyword>
<dbReference type="NCBIfam" id="TIGR04424">
    <property type="entry name" value="metallo_McbB"/>
    <property type="match status" value="1"/>
</dbReference>
<gene>
    <name evidence="1" type="ORF">HMPREF1094_04660</name>
</gene>
<reference evidence="1 2" key="1">
    <citation type="submission" date="2013-01" db="EMBL/GenBank/DDBJ databases">
        <title>The Genome Sequence of Clostridium innocuum 2959.</title>
        <authorList>
            <consortium name="The Broad Institute Genome Sequencing Platform"/>
            <person name="Earl A."/>
            <person name="Ward D."/>
            <person name="Feldgarden M."/>
            <person name="Gevers D."/>
            <person name="Courvalin P."/>
            <person name="Lambert T."/>
            <person name="Walker B."/>
            <person name="Young S.K."/>
            <person name="Zeng Q."/>
            <person name="Gargeya S."/>
            <person name="Fitzgerald M."/>
            <person name="Haas B."/>
            <person name="Abouelleil A."/>
            <person name="Alvarado L."/>
            <person name="Arachchi H.M."/>
            <person name="Berlin A.M."/>
            <person name="Chapman S.B."/>
            <person name="Dewar J."/>
            <person name="Goldberg J."/>
            <person name="Griggs A."/>
            <person name="Gujja S."/>
            <person name="Hansen M."/>
            <person name="Howarth C."/>
            <person name="Imamovic A."/>
            <person name="Larimer J."/>
            <person name="McCowan C."/>
            <person name="Murphy C."/>
            <person name="Neiman D."/>
            <person name="Pearson M."/>
            <person name="Priest M."/>
            <person name="Roberts A."/>
            <person name="Saif S."/>
            <person name="Shea T."/>
            <person name="Sisk P."/>
            <person name="Sykes S."/>
            <person name="Wortman J."/>
            <person name="Nusbaum C."/>
            <person name="Birren B."/>
        </authorList>
    </citation>
    <scope>NUCLEOTIDE SEQUENCE [LARGE SCALE GENOMIC DNA]</scope>
    <source>
        <strain evidence="1 2">2959</strain>
    </source>
</reference>
<sequence>MKYHVLPFIITASSNDLVLQNAYSICVINNKSMKSFLEEIDSKCISIVDEEILNKYFQDNQKEALEYLFNNKIIEEEKNIHLEFSKIHFLTNDSLFYESLTFNCKGNKFDYKIDKLDNDFEYLDFYNDTLYIVILNPFNLYYFKELVNFFKNKDLLCKFAFSYNNCFYFSNYYKREWGNPCPLCFFSQIEAMLRSESKAYKIMNFQTILDIIYRNDPKFEVNIIFTNYSALGIVNHLLNDLNCFNNYDINKISYIDLNNRNMNYDCALHWELCDCYE</sequence>
<dbReference type="PATRIC" id="fig|999413.4.peg.4972"/>
<name>N9WIE5_CLOIN</name>
<dbReference type="RefSeq" id="WP_002611798.1">
    <property type="nucleotide sequence ID" value="NZ_KB850948.1"/>
</dbReference>
<evidence type="ECO:0000313" key="1">
    <source>
        <dbReference type="EMBL" id="ENY83433.1"/>
    </source>
</evidence>
<dbReference type="InterPro" id="IPR030956">
    <property type="entry name" value="McbB"/>
</dbReference>
<organism evidence="1 2">
    <name type="scientific">[Clostridium] innocuum 2959</name>
    <dbReference type="NCBI Taxonomy" id="999413"/>
    <lineage>
        <taxon>Bacteria</taxon>
        <taxon>Bacillati</taxon>
        <taxon>Bacillota</taxon>
        <taxon>Clostridia</taxon>
        <taxon>Eubacteriales</taxon>
        <taxon>Clostridiaceae</taxon>
        <taxon>Clostridium</taxon>
    </lineage>
</organism>
<accession>N9WIE5</accession>
<comment type="caution">
    <text evidence="1">The sequence shown here is derived from an EMBL/GenBank/DDBJ whole genome shotgun (WGS) entry which is preliminary data.</text>
</comment>
<dbReference type="EMBL" id="AGYV01000016">
    <property type="protein sequence ID" value="ENY83433.1"/>
    <property type="molecule type" value="Genomic_DNA"/>
</dbReference>
<evidence type="ECO:0008006" key="3">
    <source>
        <dbReference type="Google" id="ProtNLM"/>
    </source>
</evidence>
<dbReference type="Proteomes" id="UP000013051">
    <property type="component" value="Unassembled WGS sequence"/>
</dbReference>